<accession>A0AAE1A7L0</accession>
<feature type="compositionally biased region" description="Basic residues" evidence="2">
    <location>
        <begin position="422"/>
        <end position="431"/>
    </location>
</feature>
<comment type="caution">
    <text evidence="5">The sequence shown here is derived from an EMBL/GenBank/DDBJ whole genome shotgun (WGS) entry which is preliminary data.</text>
</comment>
<dbReference type="Proteomes" id="UP001283361">
    <property type="component" value="Unassembled WGS sequence"/>
</dbReference>
<feature type="chain" id="PRO_5041921462" description="MD-2-related lipid-recognition domain-containing protein" evidence="3">
    <location>
        <begin position="28"/>
        <end position="442"/>
    </location>
</feature>
<evidence type="ECO:0000259" key="4">
    <source>
        <dbReference type="SMART" id="SM00737"/>
    </source>
</evidence>
<dbReference type="PANTHER" id="PTHR17357:SF0">
    <property type="entry name" value="GANGLIOSIDE GM2 ACTIVATOR"/>
    <property type="match status" value="1"/>
</dbReference>
<evidence type="ECO:0000256" key="1">
    <source>
        <dbReference type="ARBA" id="ARBA00022729"/>
    </source>
</evidence>
<feature type="compositionally biased region" description="Basic residues" evidence="2">
    <location>
        <begin position="218"/>
        <end position="231"/>
    </location>
</feature>
<dbReference type="GO" id="GO:0006689">
    <property type="term" value="P:ganglioside catabolic process"/>
    <property type="evidence" value="ECO:0007669"/>
    <property type="project" value="InterPro"/>
</dbReference>
<dbReference type="SMART" id="SM00737">
    <property type="entry name" value="ML"/>
    <property type="match status" value="1"/>
</dbReference>
<dbReference type="InterPro" id="IPR003172">
    <property type="entry name" value="ML_dom"/>
</dbReference>
<sequence length="442" mass="50094">MNRISYIIRACALIVLLITSEFSGAEGRRKRRKAVLGYADCGTGDDKIVHFHTVEAMPVPVDVPGVLYLSLAGNVTSDIPRRVNLYLSVKKYFFGFPLAVPCLSNGVGSCSYENICAILEAYEKDGCPPALGRYGVQCYCPFTAGEFNLVNVPVNIPKIEGLASPLLNGDYELQVQLVEEDGPVLGCLRVKFTLKKRSRGWLFKIKRQDKSGSSRRGGDRKRKRSRRKKRKEGGMSSGSEEMSRKDMDIAGLVGSDREYPEGVQSDTLEILDEKIRGGVNRTMSIGDLNVIHESVANAKNNEKHVAFSEKARTFAQTEEDVDERSKMNNKNYKRNIKRRRRGHKSNRRKETAGGHENAALVNDIGDLSRSFRVSRGLDDSLTSAGRDKAAKRRRRKRRRRKRRKEKESKRRERERFQAEKDRRKKMRRRKNSLVIPTASLPS</sequence>
<reference evidence="5" key="1">
    <citation type="journal article" date="2023" name="G3 (Bethesda)">
        <title>A reference genome for the long-term kleptoplast-retaining sea slug Elysia crispata morphotype clarki.</title>
        <authorList>
            <person name="Eastman K.E."/>
            <person name="Pendleton A.L."/>
            <person name="Shaikh M.A."/>
            <person name="Suttiyut T."/>
            <person name="Ogas R."/>
            <person name="Tomko P."/>
            <person name="Gavelis G."/>
            <person name="Widhalm J.R."/>
            <person name="Wisecaver J.H."/>
        </authorList>
    </citation>
    <scope>NUCLEOTIDE SEQUENCE</scope>
    <source>
        <strain evidence="5">ECLA1</strain>
    </source>
</reference>
<dbReference type="InterPro" id="IPR028996">
    <property type="entry name" value="GM2-AP"/>
</dbReference>
<feature type="compositionally biased region" description="Basic and acidic residues" evidence="2">
    <location>
        <begin position="405"/>
        <end position="421"/>
    </location>
</feature>
<dbReference type="InterPro" id="IPR036846">
    <property type="entry name" value="GM2-AP_sf"/>
</dbReference>
<dbReference type="GO" id="GO:0005319">
    <property type="term" value="F:lipid transporter activity"/>
    <property type="evidence" value="ECO:0007669"/>
    <property type="project" value="TreeGrafter"/>
</dbReference>
<keyword evidence="1 3" id="KW-0732">Signal</keyword>
<evidence type="ECO:0000313" key="5">
    <source>
        <dbReference type="EMBL" id="KAK3782768.1"/>
    </source>
</evidence>
<feature type="compositionally biased region" description="Basic residues" evidence="2">
    <location>
        <begin position="331"/>
        <end position="347"/>
    </location>
</feature>
<dbReference type="AlphaFoldDB" id="A0AAE1A7L0"/>
<feature type="region of interest" description="Disordered" evidence="2">
    <location>
        <begin position="208"/>
        <end position="246"/>
    </location>
</feature>
<dbReference type="GO" id="GO:0009898">
    <property type="term" value="C:cytoplasmic side of plasma membrane"/>
    <property type="evidence" value="ECO:0007669"/>
    <property type="project" value="TreeGrafter"/>
</dbReference>
<dbReference type="EMBL" id="JAWDGP010002489">
    <property type="protein sequence ID" value="KAK3782768.1"/>
    <property type="molecule type" value="Genomic_DNA"/>
</dbReference>
<evidence type="ECO:0000256" key="3">
    <source>
        <dbReference type="SAM" id="SignalP"/>
    </source>
</evidence>
<dbReference type="Pfam" id="PF02221">
    <property type="entry name" value="E1_DerP2_DerF2"/>
    <property type="match status" value="1"/>
</dbReference>
<proteinExistence type="predicted"/>
<dbReference type="Gene3D" id="2.70.220.10">
    <property type="entry name" value="Ganglioside GM2 activator"/>
    <property type="match status" value="1"/>
</dbReference>
<organism evidence="5 6">
    <name type="scientific">Elysia crispata</name>
    <name type="common">lettuce slug</name>
    <dbReference type="NCBI Taxonomy" id="231223"/>
    <lineage>
        <taxon>Eukaryota</taxon>
        <taxon>Metazoa</taxon>
        <taxon>Spiralia</taxon>
        <taxon>Lophotrochozoa</taxon>
        <taxon>Mollusca</taxon>
        <taxon>Gastropoda</taxon>
        <taxon>Heterobranchia</taxon>
        <taxon>Euthyneura</taxon>
        <taxon>Panpulmonata</taxon>
        <taxon>Sacoglossa</taxon>
        <taxon>Placobranchoidea</taxon>
        <taxon>Plakobranchidae</taxon>
        <taxon>Elysia</taxon>
    </lineage>
</organism>
<feature type="region of interest" description="Disordered" evidence="2">
    <location>
        <begin position="378"/>
        <end position="442"/>
    </location>
</feature>
<evidence type="ECO:0000256" key="2">
    <source>
        <dbReference type="SAM" id="MobiDB-lite"/>
    </source>
</evidence>
<feature type="domain" description="MD-2-related lipid-recognition" evidence="4">
    <location>
        <begin position="38"/>
        <end position="192"/>
    </location>
</feature>
<evidence type="ECO:0000313" key="6">
    <source>
        <dbReference type="Proteomes" id="UP001283361"/>
    </source>
</evidence>
<feature type="signal peptide" evidence="3">
    <location>
        <begin position="1"/>
        <end position="27"/>
    </location>
</feature>
<dbReference type="SUPFAM" id="SSF63707">
    <property type="entry name" value="Ganglioside M2 (gm2) activator"/>
    <property type="match status" value="1"/>
</dbReference>
<feature type="compositionally biased region" description="Basic residues" evidence="2">
    <location>
        <begin position="389"/>
        <end position="404"/>
    </location>
</feature>
<dbReference type="GO" id="GO:0008047">
    <property type="term" value="F:enzyme activator activity"/>
    <property type="evidence" value="ECO:0007669"/>
    <property type="project" value="InterPro"/>
</dbReference>
<keyword evidence="6" id="KW-1185">Reference proteome</keyword>
<dbReference type="PANTHER" id="PTHR17357">
    <property type="entry name" value="GM2 GANGLIOSIDE ACTIVATOR PROTEIN"/>
    <property type="match status" value="1"/>
</dbReference>
<feature type="region of interest" description="Disordered" evidence="2">
    <location>
        <begin position="318"/>
        <end position="357"/>
    </location>
</feature>
<name>A0AAE1A7L0_9GAST</name>
<gene>
    <name evidence="5" type="ORF">RRG08_037765</name>
</gene>
<protein>
    <recommendedName>
        <fullName evidence="4">MD-2-related lipid-recognition domain-containing protein</fullName>
    </recommendedName>
</protein>